<dbReference type="AlphaFoldDB" id="A0A8S1W639"/>
<keyword evidence="2" id="KW-1185">Reference proteome</keyword>
<dbReference type="EMBL" id="CAJJDP010000081">
    <property type="protein sequence ID" value="CAD8184247.1"/>
    <property type="molecule type" value="Genomic_DNA"/>
</dbReference>
<dbReference type="Proteomes" id="UP000683925">
    <property type="component" value="Unassembled WGS sequence"/>
</dbReference>
<name>A0A8S1W639_PAROT</name>
<accession>A0A8S1W639</accession>
<evidence type="ECO:0000313" key="1">
    <source>
        <dbReference type="EMBL" id="CAD8184247.1"/>
    </source>
</evidence>
<evidence type="ECO:0000313" key="2">
    <source>
        <dbReference type="Proteomes" id="UP000683925"/>
    </source>
</evidence>
<reference evidence="1" key="1">
    <citation type="submission" date="2021-01" db="EMBL/GenBank/DDBJ databases">
        <authorList>
            <consortium name="Genoscope - CEA"/>
            <person name="William W."/>
        </authorList>
    </citation>
    <scope>NUCLEOTIDE SEQUENCE</scope>
</reference>
<comment type="caution">
    <text evidence="1">The sequence shown here is derived from an EMBL/GenBank/DDBJ whole genome shotgun (WGS) entry which is preliminary data.</text>
</comment>
<organism evidence="1 2">
    <name type="scientific">Paramecium octaurelia</name>
    <dbReference type="NCBI Taxonomy" id="43137"/>
    <lineage>
        <taxon>Eukaryota</taxon>
        <taxon>Sar</taxon>
        <taxon>Alveolata</taxon>
        <taxon>Ciliophora</taxon>
        <taxon>Intramacronucleata</taxon>
        <taxon>Oligohymenophorea</taxon>
        <taxon>Peniculida</taxon>
        <taxon>Parameciidae</taxon>
        <taxon>Paramecium</taxon>
    </lineage>
</organism>
<gene>
    <name evidence="1" type="ORF">POCTA_138.1.T0820219</name>
</gene>
<proteinExistence type="predicted"/>
<sequence>MYNNLPKRNTQEIQGRKVLSINYELSGSYNAPNIRQYWQQYNHGCFRKLPPTQYQESNELKCDKLKFNVPIQLVTLVRMTIEANNAAAFGQLKTFNIKIQNFSCLASIIFWRSTTILKQQECHPIDESLLNFQQKGNQLRASRLMASHNCFLQLTILYQLHDTQEQHGTRYRN</sequence>
<protein>
    <submittedName>
        <fullName evidence="1">Uncharacterized protein</fullName>
    </submittedName>
</protein>